<sequence length="228" mass="25981">MEQFDISGHVAALVKEANTLRQQDAAQKEEIENLQSQLKYYNEETKALNLARIQYEAALDKRDAEVFELGISVENWKTDCQLFKDELAKARADFQLLTVKHASVKEEHSSLDAKLSRREQQIKNMATIMRRKIATNRVVLVAFKAAYKILPSLKEKNHYSRILELAKQAPHRDRVEWELAEALKEAGFSFAQVEPDVASQIPDEIEEPTASDADKDVDTKHSFPEAAN</sequence>
<dbReference type="Proteomes" id="UP000567885">
    <property type="component" value="Unassembled WGS sequence"/>
</dbReference>
<protein>
    <submittedName>
        <fullName evidence="3">Uncharacterized protein</fullName>
    </submittedName>
</protein>
<keyword evidence="1" id="KW-0175">Coiled coil</keyword>
<keyword evidence="4" id="KW-1185">Reference proteome</keyword>
<dbReference type="EMBL" id="JAAGWQ010000075">
    <property type="protein sequence ID" value="KAF5670515.1"/>
    <property type="molecule type" value="Genomic_DNA"/>
</dbReference>
<evidence type="ECO:0000256" key="2">
    <source>
        <dbReference type="SAM" id="MobiDB-lite"/>
    </source>
</evidence>
<accession>A0A8H5TJJ8</accession>
<gene>
    <name evidence="3" type="ORF">FHETE_4422</name>
</gene>
<reference evidence="3 4" key="1">
    <citation type="submission" date="2020-05" db="EMBL/GenBank/DDBJ databases">
        <title>Identification and distribution of gene clusters putatively required for synthesis of sphingolipid metabolism inhibitors in phylogenetically diverse species of the filamentous fungus Fusarium.</title>
        <authorList>
            <person name="Kim H.-S."/>
            <person name="Busman M."/>
            <person name="Brown D.W."/>
            <person name="Divon H."/>
            <person name="Uhlig S."/>
            <person name="Proctor R.H."/>
        </authorList>
    </citation>
    <scope>NUCLEOTIDE SEQUENCE [LARGE SCALE GENOMIC DNA]</scope>
    <source>
        <strain evidence="3 4">NRRL 20693</strain>
    </source>
</reference>
<evidence type="ECO:0000313" key="3">
    <source>
        <dbReference type="EMBL" id="KAF5670515.1"/>
    </source>
</evidence>
<feature type="region of interest" description="Disordered" evidence="2">
    <location>
        <begin position="199"/>
        <end position="228"/>
    </location>
</feature>
<dbReference type="AlphaFoldDB" id="A0A8H5TJJ8"/>
<proteinExistence type="predicted"/>
<evidence type="ECO:0000313" key="4">
    <source>
        <dbReference type="Proteomes" id="UP000567885"/>
    </source>
</evidence>
<organism evidence="3 4">
    <name type="scientific">Fusarium heterosporum</name>
    <dbReference type="NCBI Taxonomy" id="42747"/>
    <lineage>
        <taxon>Eukaryota</taxon>
        <taxon>Fungi</taxon>
        <taxon>Dikarya</taxon>
        <taxon>Ascomycota</taxon>
        <taxon>Pezizomycotina</taxon>
        <taxon>Sordariomycetes</taxon>
        <taxon>Hypocreomycetidae</taxon>
        <taxon>Hypocreales</taxon>
        <taxon>Nectriaceae</taxon>
        <taxon>Fusarium</taxon>
        <taxon>Fusarium heterosporum species complex</taxon>
    </lineage>
</organism>
<feature type="coiled-coil region" evidence="1">
    <location>
        <begin position="17"/>
        <end position="93"/>
    </location>
</feature>
<feature type="compositionally biased region" description="Basic and acidic residues" evidence="2">
    <location>
        <begin position="212"/>
        <end position="228"/>
    </location>
</feature>
<evidence type="ECO:0000256" key="1">
    <source>
        <dbReference type="SAM" id="Coils"/>
    </source>
</evidence>
<name>A0A8H5TJJ8_FUSHE</name>
<comment type="caution">
    <text evidence="3">The sequence shown here is derived from an EMBL/GenBank/DDBJ whole genome shotgun (WGS) entry which is preliminary data.</text>
</comment>
<dbReference type="OrthoDB" id="5092251at2759"/>